<gene>
    <name evidence="2" type="ORF">UR53_C0001G0061</name>
</gene>
<keyword evidence="1" id="KW-0472">Membrane</keyword>
<accession>A0A0G0B746</accession>
<feature type="transmembrane region" description="Helical" evidence="1">
    <location>
        <begin position="38"/>
        <end position="62"/>
    </location>
</feature>
<evidence type="ECO:0000256" key="1">
    <source>
        <dbReference type="SAM" id="Phobius"/>
    </source>
</evidence>
<reference evidence="2 3" key="1">
    <citation type="journal article" date="2015" name="Nature">
        <title>rRNA introns, odd ribosomes, and small enigmatic genomes across a large radiation of phyla.</title>
        <authorList>
            <person name="Brown C.T."/>
            <person name="Hug L.A."/>
            <person name="Thomas B.C."/>
            <person name="Sharon I."/>
            <person name="Castelle C.J."/>
            <person name="Singh A."/>
            <person name="Wilkins M.J."/>
            <person name="Williams K.H."/>
            <person name="Banfield J.F."/>
        </authorList>
    </citation>
    <scope>NUCLEOTIDE SEQUENCE [LARGE SCALE GENOMIC DNA]</scope>
</reference>
<sequence length="87" mass="9960">MSIPLYIFLFIYFAFLIIFVFFSVVNIIHIIRTGSLTFASFIITTIIGAMTIFTLFFTWALLTGTNWQTPVNILNINNANDVINFNV</sequence>
<dbReference type="AlphaFoldDB" id="A0A0G0B746"/>
<proteinExistence type="predicted"/>
<dbReference type="EMBL" id="LBPO01000001">
    <property type="protein sequence ID" value="KKP59561.1"/>
    <property type="molecule type" value="Genomic_DNA"/>
</dbReference>
<name>A0A0G0B746_9BACT</name>
<feature type="transmembrane region" description="Helical" evidence="1">
    <location>
        <begin position="6"/>
        <end position="31"/>
    </location>
</feature>
<keyword evidence="1" id="KW-0812">Transmembrane</keyword>
<dbReference type="Proteomes" id="UP000034927">
    <property type="component" value="Unassembled WGS sequence"/>
</dbReference>
<protein>
    <submittedName>
        <fullName evidence="2">Uncharacterized protein</fullName>
    </submittedName>
</protein>
<comment type="caution">
    <text evidence="2">The sequence shown here is derived from an EMBL/GenBank/DDBJ whole genome shotgun (WGS) entry which is preliminary data.</text>
</comment>
<evidence type="ECO:0000313" key="3">
    <source>
        <dbReference type="Proteomes" id="UP000034927"/>
    </source>
</evidence>
<evidence type="ECO:0000313" key="2">
    <source>
        <dbReference type="EMBL" id="KKP59561.1"/>
    </source>
</evidence>
<keyword evidence="1" id="KW-1133">Transmembrane helix</keyword>
<organism evidence="2 3">
    <name type="scientific">Candidatus Magasanikbacteria bacterium GW2011_GWC2_34_16</name>
    <dbReference type="NCBI Taxonomy" id="1619045"/>
    <lineage>
        <taxon>Bacteria</taxon>
        <taxon>Candidatus Magasanikiibacteriota</taxon>
    </lineage>
</organism>